<feature type="non-terminal residue" evidence="2">
    <location>
        <position position="1"/>
    </location>
</feature>
<dbReference type="AlphaFoldDB" id="A0A137PDR3"/>
<dbReference type="EMBL" id="KQ964441">
    <property type="protein sequence ID" value="KXN73139.1"/>
    <property type="molecule type" value="Genomic_DNA"/>
</dbReference>
<dbReference type="Pfam" id="PF00226">
    <property type="entry name" value="DnaJ"/>
    <property type="match status" value="1"/>
</dbReference>
<keyword evidence="3" id="KW-1185">Reference proteome</keyword>
<evidence type="ECO:0000313" key="2">
    <source>
        <dbReference type="EMBL" id="KXN73139.1"/>
    </source>
</evidence>
<organism evidence="2 3">
    <name type="scientific">Conidiobolus coronatus (strain ATCC 28846 / CBS 209.66 / NRRL 28638)</name>
    <name type="common">Delacroixia coronata</name>
    <dbReference type="NCBI Taxonomy" id="796925"/>
    <lineage>
        <taxon>Eukaryota</taxon>
        <taxon>Fungi</taxon>
        <taxon>Fungi incertae sedis</taxon>
        <taxon>Zoopagomycota</taxon>
        <taxon>Entomophthoromycotina</taxon>
        <taxon>Entomophthoromycetes</taxon>
        <taxon>Entomophthorales</taxon>
        <taxon>Ancylistaceae</taxon>
        <taxon>Conidiobolus</taxon>
    </lineage>
</organism>
<dbReference type="InterPro" id="IPR001623">
    <property type="entry name" value="DnaJ_domain"/>
</dbReference>
<dbReference type="InterPro" id="IPR036869">
    <property type="entry name" value="J_dom_sf"/>
</dbReference>
<dbReference type="PROSITE" id="PS50076">
    <property type="entry name" value="DNAJ_2"/>
    <property type="match status" value="1"/>
</dbReference>
<proteinExistence type="predicted"/>
<dbReference type="Gene3D" id="1.10.287.110">
    <property type="entry name" value="DnaJ domain"/>
    <property type="match status" value="1"/>
</dbReference>
<gene>
    <name evidence="2" type="ORF">CONCODRAFT_77480</name>
</gene>
<name>A0A137PDR3_CONC2</name>
<evidence type="ECO:0000313" key="3">
    <source>
        <dbReference type="Proteomes" id="UP000070444"/>
    </source>
</evidence>
<protein>
    <recommendedName>
        <fullName evidence="1">J domain-containing protein</fullName>
    </recommendedName>
</protein>
<dbReference type="SUPFAM" id="SSF46565">
    <property type="entry name" value="Chaperone J-domain"/>
    <property type="match status" value="1"/>
</dbReference>
<accession>A0A137PDR3</accession>
<dbReference type="CDD" id="cd06257">
    <property type="entry name" value="DnaJ"/>
    <property type="match status" value="1"/>
</dbReference>
<sequence length="225" mass="26656">CSSNLILKSLQFKTVNSNNSNKLHYRNYSHHHYHNSRDTREQLYRTLQVKPGCKFEDIREAYRKLCFELHPDINNGTNKLSNLSASEKREKLVKVIKSYKELKVLEQKGLLLREDYIPNTSKFSNFKHYPVYPAGPYYNEANPMQTSHAPVYGSNQLILSWVLAAVGVFSVLQYYRFENSHRSLVEERNRRFAEAEETYRRVRELALSMTSRERIKKFIEDYFSN</sequence>
<dbReference type="Proteomes" id="UP000070444">
    <property type="component" value="Unassembled WGS sequence"/>
</dbReference>
<dbReference type="SMART" id="SM00271">
    <property type="entry name" value="DnaJ"/>
    <property type="match status" value="1"/>
</dbReference>
<feature type="domain" description="J" evidence="1">
    <location>
        <begin position="42"/>
        <end position="120"/>
    </location>
</feature>
<dbReference type="PRINTS" id="PR00625">
    <property type="entry name" value="JDOMAIN"/>
</dbReference>
<reference evidence="2 3" key="1">
    <citation type="journal article" date="2015" name="Genome Biol. Evol.">
        <title>Phylogenomic analyses indicate that early fungi evolved digesting cell walls of algal ancestors of land plants.</title>
        <authorList>
            <person name="Chang Y."/>
            <person name="Wang S."/>
            <person name="Sekimoto S."/>
            <person name="Aerts A.L."/>
            <person name="Choi C."/>
            <person name="Clum A."/>
            <person name="LaButti K.M."/>
            <person name="Lindquist E.A."/>
            <person name="Yee Ngan C."/>
            <person name="Ohm R.A."/>
            <person name="Salamov A.A."/>
            <person name="Grigoriev I.V."/>
            <person name="Spatafora J.W."/>
            <person name="Berbee M.L."/>
        </authorList>
    </citation>
    <scope>NUCLEOTIDE SEQUENCE [LARGE SCALE GENOMIC DNA]</scope>
    <source>
        <strain evidence="2 3">NRRL 28638</strain>
    </source>
</reference>
<evidence type="ECO:0000259" key="1">
    <source>
        <dbReference type="PROSITE" id="PS50076"/>
    </source>
</evidence>
<dbReference type="OrthoDB" id="552049at2759"/>